<dbReference type="Proteomes" id="UP001207337">
    <property type="component" value="Unassembled WGS sequence"/>
</dbReference>
<keyword evidence="2" id="KW-1185">Reference proteome</keyword>
<accession>A0ABT3PYA1</accession>
<gene>
    <name evidence="1" type="ORF">LQ318_07865</name>
</gene>
<evidence type="ECO:0000313" key="2">
    <source>
        <dbReference type="Proteomes" id="UP001207337"/>
    </source>
</evidence>
<comment type="caution">
    <text evidence="1">The sequence shown here is derived from an EMBL/GenBank/DDBJ whole genome shotgun (WGS) entry which is preliminary data.</text>
</comment>
<proteinExistence type="predicted"/>
<evidence type="ECO:0000313" key="1">
    <source>
        <dbReference type="EMBL" id="MCW9712818.1"/>
    </source>
</evidence>
<name>A0ABT3PYA1_9BACT</name>
<organism evidence="1 2">
    <name type="scientific">Fodinibius salicampi</name>
    <dbReference type="NCBI Taxonomy" id="1920655"/>
    <lineage>
        <taxon>Bacteria</taxon>
        <taxon>Pseudomonadati</taxon>
        <taxon>Balneolota</taxon>
        <taxon>Balneolia</taxon>
        <taxon>Balneolales</taxon>
        <taxon>Balneolaceae</taxon>
        <taxon>Fodinibius</taxon>
    </lineage>
</organism>
<protein>
    <submittedName>
        <fullName evidence="1">Uncharacterized protein</fullName>
    </submittedName>
</protein>
<dbReference type="RefSeq" id="WP_265789081.1">
    <property type="nucleotide sequence ID" value="NZ_BAABRS010000002.1"/>
</dbReference>
<dbReference type="EMBL" id="JAJNDC010000002">
    <property type="protein sequence ID" value="MCW9712818.1"/>
    <property type="molecule type" value="Genomic_DNA"/>
</dbReference>
<reference evidence="1 2" key="1">
    <citation type="submission" date="2021-11" db="EMBL/GenBank/DDBJ databases">
        <title>Aliifidinibius sp. nov., a new bacterium isolated from saline soil.</title>
        <authorList>
            <person name="Galisteo C."/>
            <person name="De La Haba R."/>
            <person name="Sanchez-Porro C."/>
            <person name="Ventosa A."/>
        </authorList>
    </citation>
    <scope>NUCLEOTIDE SEQUENCE [LARGE SCALE GENOMIC DNA]</scope>
    <source>
        <strain evidence="1 2">KACC 190600</strain>
    </source>
</reference>
<sequence>MESDAALFTTLVQYVDTAGLQFDDPKDLEYLRIDPRMIDSTYQQFTRLEEEHLQSSSSKLLKKRIKIIEKFDLEDTDIIADLDCVFSQGLPDPSNLKDPEKLRSDVPPHCKKKGFFLSIIFGQPKSTSIDNCAESDFEQNESPNFQCFAVRADEYTSYSELSFRLYIKKDPVEGWVVVGKELLGGSYS</sequence>